<comment type="caution">
    <text evidence="1">The sequence shown here is derived from an EMBL/GenBank/DDBJ whole genome shotgun (WGS) entry which is preliminary data.</text>
</comment>
<sequence>MWANIVSSSLAIIAGPRREVTMEAAVTRPRVETAMYLALCPRFGCRS</sequence>
<accession>A0A7W8AD31</accession>
<name>A0A7W8AD31_9ACTN</name>
<dbReference type="RefSeq" id="WP_312896792.1">
    <property type="nucleotide sequence ID" value="NZ_JACHIN010000020.1"/>
</dbReference>
<dbReference type="AlphaFoldDB" id="A0A7W8AD31"/>
<reference evidence="1 2" key="1">
    <citation type="submission" date="2020-08" db="EMBL/GenBank/DDBJ databases">
        <title>Genomic Encyclopedia of Type Strains, Phase IV (KMG-IV): sequencing the most valuable type-strain genomes for metagenomic binning, comparative biology and taxonomic classification.</title>
        <authorList>
            <person name="Goeker M."/>
        </authorList>
    </citation>
    <scope>NUCLEOTIDE SEQUENCE [LARGE SCALE GENOMIC DNA]</scope>
    <source>
        <strain evidence="1 2">DSM 45385</strain>
    </source>
</reference>
<dbReference type="EMBL" id="JACHIN010000020">
    <property type="protein sequence ID" value="MBB5084062.1"/>
    <property type="molecule type" value="Genomic_DNA"/>
</dbReference>
<evidence type="ECO:0000313" key="2">
    <source>
        <dbReference type="Proteomes" id="UP000568380"/>
    </source>
</evidence>
<evidence type="ECO:0000313" key="1">
    <source>
        <dbReference type="EMBL" id="MBB5084062.1"/>
    </source>
</evidence>
<proteinExistence type="predicted"/>
<protein>
    <submittedName>
        <fullName evidence="1">Uncharacterized protein</fullName>
    </submittedName>
</protein>
<keyword evidence="2" id="KW-1185">Reference proteome</keyword>
<organism evidence="1 2">
    <name type="scientific">Nonomuraea endophytica</name>
    <dbReference type="NCBI Taxonomy" id="714136"/>
    <lineage>
        <taxon>Bacteria</taxon>
        <taxon>Bacillati</taxon>
        <taxon>Actinomycetota</taxon>
        <taxon>Actinomycetes</taxon>
        <taxon>Streptosporangiales</taxon>
        <taxon>Streptosporangiaceae</taxon>
        <taxon>Nonomuraea</taxon>
    </lineage>
</organism>
<dbReference type="Proteomes" id="UP000568380">
    <property type="component" value="Unassembled WGS sequence"/>
</dbReference>
<gene>
    <name evidence="1" type="ORF">HNR40_009570</name>
</gene>